<evidence type="ECO:0000313" key="3">
    <source>
        <dbReference type="EMBL" id="MBO1268457.1"/>
    </source>
</evidence>
<reference evidence="3" key="1">
    <citation type="submission" date="2021-03" db="EMBL/GenBank/DDBJ databases">
        <title>A new species, PO-11, isolated from a karst cave deposit.</title>
        <authorList>
            <person name="Zhaoxiaoyong W."/>
        </authorList>
    </citation>
    <scope>NUCLEOTIDE SEQUENCE</scope>
    <source>
        <strain evidence="3">PO-11</strain>
    </source>
</reference>
<evidence type="ECO:0000259" key="2">
    <source>
        <dbReference type="Pfam" id="PF18859"/>
    </source>
</evidence>
<dbReference type="NCBIfam" id="NF041024">
    <property type="entry name" value="acVLRF1_NCBI"/>
    <property type="match status" value="1"/>
</dbReference>
<dbReference type="Proteomes" id="UP000664164">
    <property type="component" value="Unassembled WGS sequence"/>
</dbReference>
<dbReference type="InterPro" id="IPR040783">
    <property type="entry name" value="VLRF1"/>
</dbReference>
<name>A0A939HCM9_9MICC</name>
<keyword evidence="4" id="KW-1185">Reference proteome</keyword>
<dbReference type="Gene3D" id="3.30.420.60">
    <property type="entry name" value="eRF1 domain 2"/>
    <property type="match status" value="1"/>
</dbReference>
<proteinExistence type="predicted"/>
<feature type="compositionally biased region" description="Basic and acidic residues" evidence="1">
    <location>
        <begin position="1"/>
        <end position="19"/>
    </location>
</feature>
<organism evidence="3 4">
    <name type="scientific">Arthrobacter cavernae</name>
    <dbReference type="NCBI Taxonomy" id="2817681"/>
    <lineage>
        <taxon>Bacteria</taxon>
        <taxon>Bacillati</taxon>
        <taxon>Actinomycetota</taxon>
        <taxon>Actinomycetes</taxon>
        <taxon>Micrococcales</taxon>
        <taxon>Micrococcaceae</taxon>
        <taxon>Arthrobacter</taxon>
    </lineage>
</organism>
<protein>
    <recommendedName>
        <fullName evidence="2">Actinobacteria/chloroflexi VLRF1 release factor domain-containing protein</fullName>
    </recommendedName>
</protein>
<evidence type="ECO:0000256" key="1">
    <source>
        <dbReference type="SAM" id="MobiDB-lite"/>
    </source>
</evidence>
<feature type="domain" description="Actinobacteria/chloroflexi VLRF1 release factor" evidence="2">
    <location>
        <begin position="106"/>
        <end position="233"/>
    </location>
</feature>
<gene>
    <name evidence="3" type="ORF">J1902_10790</name>
</gene>
<comment type="caution">
    <text evidence="3">The sequence shown here is derived from an EMBL/GenBank/DDBJ whole genome shotgun (WGS) entry which is preliminary data.</text>
</comment>
<feature type="region of interest" description="Disordered" evidence="1">
    <location>
        <begin position="1"/>
        <end position="28"/>
    </location>
</feature>
<dbReference type="Pfam" id="PF18859">
    <property type="entry name" value="acVLRF1"/>
    <property type="match status" value="1"/>
</dbReference>
<sequence length="240" mass="25166">MDRLLSTSDKGDIDVERPHTGQQAAEARPVSRTAFVQGARLSGWVERFAASHGRLAETQVDGGILLQAADGATALLKAPWPVDGRPGTGADLLERLASLAAQERGLGLLLVRRGGFAVAAASGGTVLASKTGTRYVQSRTAAGGQSQQRYARRRGNQADALVESAAEHAAQVFGAHRVEYLVPGGDRLLVEQVLEQPAMKQFAVRSRLAFLDIPGPKATALAKAAADACSVRILVTDPPA</sequence>
<dbReference type="AlphaFoldDB" id="A0A939HCM9"/>
<dbReference type="InterPro" id="IPR042226">
    <property type="entry name" value="eFR1_2_sf"/>
</dbReference>
<dbReference type="EMBL" id="JAFNLL010000024">
    <property type="protein sequence ID" value="MBO1268457.1"/>
    <property type="molecule type" value="Genomic_DNA"/>
</dbReference>
<accession>A0A939HCM9</accession>
<dbReference type="SUPFAM" id="SSF53137">
    <property type="entry name" value="Translational machinery components"/>
    <property type="match status" value="1"/>
</dbReference>
<evidence type="ECO:0000313" key="4">
    <source>
        <dbReference type="Proteomes" id="UP000664164"/>
    </source>
</evidence>